<organism evidence="3 4">
    <name type="scientific">Halobacteriovorax marinus</name>
    <dbReference type="NCBI Taxonomy" id="97084"/>
    <lineage>
        <taxon>Bacteria</taxon>
        <taxon>Pseudomonadati</taxon>
        <taxon>Bdellovibrionota</taxon>
        <taxon>Bacteriovoracia</taxon>
        <taxon>Bacteriovoracales</taxon>
        <taxon>Halobacteriovoraceae</taxon>
        <taxon>Halobacteriovorax</taxon>
    </lineage>
</organism>
<sequence length="245" mass="27395">MIKFLAFLFIISIHSIVSAATFIPLSLDKQLEDASGVLKGKFVGLSYRKMGENKIITEATFQIIESSGIKQRDIINKNNFKVIYPGGKWQNLDYRVSGTPTFKPNEVTLLVVKKSPIGFIVKGLAMGKYLIQESREETFYKSSVFPNHPALGKISIKQFNDSLVRSFGSPLVKVKTDKFVYVPNKDNRVVSGRAPASIRNNRTIASETLDDNEEKSSSSTFWLVILFAALGGYSALSIKKKHHRK</sequence>
<evidence type="ECO:0008006" key="5">
    <source>
        <dbReference type="Google" id="ProtNLM"/>
    </source>
</evidence>
<keyword evidence="2" id="KW-0732">Signal</keyword>
<proteinExistence type="predicted"/>
<evidence type="ECO:0000256" key="1">
    <source>
        <dbReference type="SAM" id="Phobius"/>
    </source>
</evidence>
<evidence type="ECO:0000256" key="2">
    <source>
        <dbReference type="SAM" id="SignalP"/>
    </source>
</evidence>
<feature type="transmembrane region" description="Helical" evidence="1">
    <location>
        <begin position="220"/>
        <end position="238"/>
    </location>
</feature>
<keyword evidence="1" id="KW-1133">Transmembrane helix</keyword>
<gene>
    <name evidence="3" type="ORF">A9Q84_21475</name>
</gene>
<name>A0A1Y5F1S5_9BACT</name>
<reference evidence="4" key="1">
    <citation type="journal article" date="2017" name="Proc. Natl. Acad. Sci. U.S.A.">
        <title>Simulation of Deepwater Horizon oil plume reveals substrate specialization within a complex community of hydrocarbon-degraders.</title>
        <authorList>
            <person name="Hu P."/>
            <person name="Dubinsky E.A."/>
            <person name="Probst A.J."/>
            <person name="Wang J."/>
            <person name="Sieber C.M.K."/>
            <person name="Tom L.M."/>
            <person name="Gardinali P."/>
            <person name="Banfield J.F."/>
            <person name="Atlas R.M."/>
            <person name="Andersen G.L."/>
        </authorList>
    </citation>
    <scope>NUCLEOTIDE SEQUENCE [LARGE SCALE GENOMIC DNA]</scope>
</reference>
<feature type="signal peptide" evidence="2">
    <location>
        <begin position="1"/>
        <end position="19"/>
    </location>
</feature>
<evidence type="ECO:0000313" key="3">
    <source>
        <dbReference type="EMBL" id="OUR93077.1"/>
    </source>
</evidence>
<keyword evidence="1" id="KW-0472">Membrane</keyword>
<dbReference type="EMBL" id="MAAO01000016">
    <property type="protein sequence ID" value="OUR93077.1"/>
    <property type="molecule type" value="Genomic_DNA"/>
</dbReference>
<protein>
    <recommendedName>
        <fullName evidence="5">SURF1-like protein</fullName>
    </recommendedName>
</protein>
<dbReference type="Proteomes" id="UP000196531">
    <property type="component" value="Unassembled WGS sequence"/>
</dbReference>
<dbReference type="AlphaFoldDB" id="A0A1Y5F1S5"/>
<comment type="caution">
    <text evidence="3">The sequence shown here is derived from an EMBL/GenBank/DDBJ whole genome shotgun (WGS) entry which is preliminary data.</text>
</comment>
<feature type="chain" id="PRO_5012147486" description="SURF1-like protein" evidence="2">
    <location>
        <begin position="20"/>
        <end position="245"/>
    </location>
</feature>
<keyword evidence="1" id="KW-0812">Transmembrane</keyword>
<accession>A0A1Y5F1S5</accession>
<evidence type="ECO:0000313" key="4">
    <source>
        <dbReference type="Proteomes" id="UP000196531"/>
    </source>
</evidence>